<protein>
    <submittedName>
        <fullName evidence="1">Uncharacterized protein</fullName>
    </submittedName>
</protein>
<dbReference type="Proteomes" id="UP000247480">
    <property type="component" value="Unassembled WGS sequence"/>
</dbReference>
<organism evidence="1 2">
    <name type="scientific">Pseudomonas syringae pv. actinidiae</name>
    <dbReference type="NCBI Taxonomy" id="103796"/>
    <lineage>
        <taxon>Bacteria</taxon>
        <taxon>Pseudomonadati</taxon>
        <taxon>Pseudomonadota</taxon>
        <taxon>Gammaproteobacteria</taxon>
        <taxon>Pseudomonadales</taxon>
        <taxon>Pseudomonadaceae</taxon>
        <taxon>Pseudomonas</taxon>
        <taxon>Pseudomonas syringae</taxon>
    </lineage>
</organism>
<proteinExistence type="predicted"/>
<comment type="caution">
    <text evidence="1">The sequence shown here is derived from an EMBL/GenBank/DDBJ whole genome shotgun (WGS) entry which is preliminary data.</text>
</comment>
<dbReference type="EMBL" id="BGJZ01000123">
    <property type="protein sequence ID" value="GBH09478.1"/>
    <property type="molecule type" value="Genomic_DNA"/>
</dbReference>
<gene>
    <name evidence="1" type="ORF">KPSA1_02874</name>
</gene>
<name>A0A2V0QFW6_PSESF</name>
<sequence>MLKDPLSGEPLTVKNSRLRVEEAGCGAADTDFCTDVTTSR</sequence>
<reference evidence="1 2" key="1">
    <citation type="submission" date="2018-04" db="EMBL/GenBank/DDBJ databases">
        <title>Draft genome sequence of Pseudomonas syringae pv. actinidiae biovar 1 strains isolated from kiwifruit in Kagawa prefecture.</title>
        <authorList>
            <person name="Tabuchi M."/>
            <person name="Saito M."/>
            <person name="Fujiwara S."/>
            <person name="Sasa N."/>
            <person name="Akimitsu K."/>
            <person name="Gomi K."/>
            <person name="Konishi-Sugita S."/>
            <person name="Hamano K."/>
            <person name="Kataoka I."/>
        </authorList>
    </citation>
    <scope>NUCLEOTIDE SEQUENCE [LARGE SCALE GENOMIC DNA]</scope>
    <source>
        <strain evidence="1 2">MAFF212206</strain>
    </source>
</reference>
<evidence type="ECO:0000313" key="1">
    <source>
        <dbReference type="EMBL" id="GBH09478.1"/>
    </source>
</evidence>
<evidence type="ECO:0000313" key="2">
    <source>
        <dbReference type="Proteomes" id="UP000247480"/>
    </source>
</evidence>
<accession>A0A2V0QFW6</accession>
<dbReference type="AlphaFoldDB" id="A0A2V0QFW6"/>